<evidence type="ECO:0000313" key="3">
    <source>
        <dbReference type="Proteomes" id="UP000700908"/>
    </source>
</evidence>
<feature type="region of interest" description="Disordered" evidence="1">
    <location>
        <begin position="231"/>
        <end position="250"/>
    </location>
</feature>
<evidence type="ECO:0008006" key="4">
    <source>
        <dbReference type="Google" id="ProtNLM"/>
    </source>
</evidence>
<keyword evidence="3" id="KW-1185">Reference proteome</keyword>
<dbReference type="EMBL" id="JAIMFO010000004">
    <property type="protein sequence ID" value="MBY4796885.1"/>
    <property type="molecule type" value="Genomic_DNA"/>
</dbReference>
<name>A0ABS7MIG5_9ACTN</name>
<accession>A0ABS7MIG5</accession>
<dbReference type="Proteomes" id="UP000700908">
    <property type="component" value="Unassembled WGS sequence"/>
</dbReference>
<evidence type="ECO:0000256" key="1">
    <source>
        <dbReference type="SAM" id="MobiDB-lite"/>
    </source>
</evidence>
<dbReference type="RefSeq" id="WP_222198608.1">
    <property type="nucleotide sequence ID" value="NZ_JAIMFO010000004.1"/>
</dbReference>
<gene>
    <name evidence="2" type="ORF">K6V98_00695</name>
</gene>
<protein>
    <recommendedName>
        <fullName evidence="4">HTH OST-type domain-containing protein</fullName>
    </recommendedName>
</protein>
<feature type="compositionally biased region" description="Polar residues" evidence="1">
    <location>
        <begin position="202"/>
        <end position="222"/>
    </location>
</feature>
<comment type="caution">
    <text evidence="2">The sequence shown here is derived from an EMBL/GenBank/DDBJ whole genome shotgun (WGS) entry which is preliminary data.</text>
</comment>
<evidence type="ECO:0000313" key="2">
    <source>
        <dbReference type="EMBL" id="MBY4796885.1"/>
    </source>
</evidence>
<sequence length="459" mass="49302">MARSETPTLSEQNRLFFYELLRRQIGLDRQVFLPRIEEVLVAENLTGEDLGFSSTRELMKALGDMVNLTVFKGGRVYVRIPTRPSWDAILDAEKTTKPTKPQRRRRQARALKPQRPRRVKPKEPSSTEPKAHVASQTLSSERAAHPQSAGVSSAQTTAQNKALEQASDAQSAAVPRAHAESTLQDEAAVDTQCSPHTPEAADTQTPTMRTTVAGTEPASGSQAMPDAQIEPAEEAAMQSSSRIKADAGSHVALHTQVAGTEPASGSQAMPDAQIEPAEEAAMQPSSSIKVAASSHVALHTQITSLPQSTSGVQTAAHVQTESTAPPQLRITASPQEQVQPRVQHDDAACPDTPPSERALAEYPRDFSSEVYIPEALLARLMGLTLTGTDVLALLTDDFRIARGLALITGTRNRARFPLRFASTAGTPLTVTISKTTGAANTGGWMLEEIQGNEAYLRTA</sequence>
<feature type="region of interest" description="Disordered" evidence="1">
    <location>
        <begin position="307"/>
        <end position="328"/>
    </location>
</feature>
<organism evidence="2 3">
    <name type="scientific">Collinsella ureilytica</name>
    <dbReference type="NCBI Taxonomy" id="2869515"/>
    <lineage>
        <taxon>Bacteria</taxon>
        <taxon>Bacillati</taxon>
        <taxon>Actinomycetota</taxon>
        <taxon>Coriobacteriia</taxon>
        <taxon>Coriobacteriales</taxon>
        <taxon>Coriobacteriaceae</taxon>
        <taxon>Collinsella</taxon>
    </lineage>
</organism>
<feature type="compositionally biased region" description="Basic and acidic residues" evidence="1">
    <location>
        <begin position="121"/>
        <end position="131"/>
    </location>
</feature>
<feature type="compositionally biased region" description="Basic residues" evidence="1">
    <location>
        <begin position="100"/>
        <end position="120"/>
    </location>
</feature>
<feature type="region of interest" description="Disordered" evidence="1">
    <location>
        <begin position="89"/>
        <end position="226"/>
    </location>
</feature>
<proteinExistence type="predicted"/>
<reference evidence="2 3" key="1">
    <citation type="submission" date="2021-08" db="EMBL/GenBank/DDBJ databases">
        <title>Collinsella faecalis sp. nov. isolated from swine faeces.</title>
        <authorList>
            <person name="Oh B.S."/>
            <person name="Lee J.H."/>
        </authorList>
    </citation>
    <scope>NUCLEOTIDE SEQUENCE [LARGE SCALE GENOMIC DNA]</scope>
    <source>
        <strain evidence="2 3">AGMB00827</strain>
    </source>
</reference>
<feature type="compositionally biased region" description="Polar residues" evidence="1">
    <location>
        <begin position="149"/>
        <end position="170"/>
    </location>
</feature>